<feature type="chain" id="PRO_5042136772" evidence="1">
    <location>
        <begin position="21"/>
        <end position="215"/>
    </location>
</feature>
<dbReference type="AlphaFoldDB" id="A0AAE3QUT3"/>
<reference evidence="2" key="1">
    <citation type="submission" date="2023-05" db="EMBL/GenBank/DDBJ databases">
        <authorList>
            <person name="Zhang X."/>
        </authorList>
    </citation>
    <scope>NUCLEOTIDE SEQUENCE</scope>
    <source>
        <strain evidence="2">YF14B1</strain>
    </source>
</reference>
<comment type="caution">
    <text evidence="2">The sequence shown here is derived from an EMBL/GenBank/DDBJ whole genome shotgun (WGS) entry which is preliminary data.</text>
</comment>
<organism evidence="2 3">
    <name type="scientific">Xanthocytophaga flava</name>
    <dbReference type="NCBI Taxonomy" id="3048013"/>
    <lineage>
        <taxon>Bacteria</taxon>
        <taxon>Pseudomonadati</taxon>
        <taxon>Bacteroidota</taxon>
        <taxon>Cytophagia</taxon>
        <taxon>Cytophagales</taxon>
        <taxon>Rhodocytophagaceae</taxon>
        <taxon>Xanthocytophaga</taxon>
    </lineage>
</organism>
<dbReference type="NCBIfam" id="NF046077">
    <property type="entry name" value="LPS_M949_RS01915"/>
    <property type="match status" value="1"/>
</dbReference>
<gene>
    <name evidence="2" type="ORF">QNI16_24595</name>
</gene>
<keyword evidence="1" id="KW-0732">Signal</keyword>
<evidence type="ECO:0000256" key="1">
    <source>
        <dbReference type="SAM" id="SignalP"/>
    </source>
</evidence>
<dbReference type="Proteomes" id="UP001241110">
    <property type="component" value="Unassembled WGS sequence"/>
</dbReference>
<protein>
    <submittedName>
        <fullName evidence="2">Uncharacterized protein</fullName>
    </submittedName>
</protein>
<evidence type="ECO:0000313" key="3">
    <source>
        <dbReference type="Proteomes" id="UP001241110"/>
    </source>
</evidence>
<accession>A0AAE3QUT3</accession>
<evidence type="ECO:0000313" key="2">
    <source>
        <dbReference type="EMBL" id="MDJ1483701.1"/>
    </source>
</evidence>
<dbReference type="RefSeq" id="WP_313983956.1">
    <property type="nucleotide sequence ID" value="NZ_JASJOS010000012.1"/>
</dbReference>
<sequence length="215" mass="24621">MRKLFVVSIAFLATIFLCNAQTPQTHYVTVKDIAAKKIKYKGNFIQALSWEDKNGENLIILTETEMKEGKEEKDGRSKELYAFHYIDKSTNTFQQLRQIYDFEKDCPFDVMVDHVAGSLSVTDLDKDGFAEITFLYTVGCRSDVSPDVLKLMMLENGEKYAIRGRTVLYENGSPMKDYAETPAKVVDATFNKAPKAFLDYANKQWEQFKIVKMGE</sequence>
<feature type="signal peptide" evidence="1">
    <location>
        <begin position="1"/>
        <end position="20"/>
    </location>
</feature>
<dbReference type="EMBL" id="JASJOS010000012">
    <property type="protein sequence ID" value="MDJ1483701.1"/>
    <property type="molecule type" value="Genomic_DNA"/>
</dbReference>
<name>A0AAE3QUT3_9BACT</name>
<dbReference type="InterPro" id="IPR058148">
    <property type="entry name" value="M949_RS01915-like_dom"/>
</dbReference>
<proteinExistence type="predicted"/>